<feature type="region of interest" description="Disordered" evidence="1">
    <location>
        <begin position="1853"/>
        <end position="1879"/>
    </location>
</feature>
<dbReference type="Gene3D" id="3.40.190.10">
    <property type="entry name" value="Periplasmic binding protein-like II"/>
    <property type="match status" value="2"/>
</dbReference>
<dbReference type="EMBL" id="BMAR01000074">
    <property type="protein sequence ID" value="GFR52863.1"/>
    <property type="molecule type" value="Genomic_DNA"/>
</dbReference>
<feature type="compositionally biased region" description="Gly residues" evidence="1">
    <location>
        <begin position="1926"/>
        <end position="1937"/>
    </location>
</feature>
<feature type="region of interest" description="Disordered" evidence="1">
    <location>
        <begin position="1579"/>
        <end position="1602"/>
    </location>
</feature>
<feature type="compositionally biased region" description="Polar residues" evidence="1">
    <location>
        <begin position="965"/>
        <end position="983"/>
    </location>
</feature>
<feature type="compositionally biased region" description="Low complexity" evidence="1">
    <location>
        <begin position="1857"/>
        <end position="1879"/>
    </location>
</feature>
<feature type="chain" id="PRO_5042028055" description="Guanylate cyclase domain-containing protein" evidence="2">
    <location>
        <begin position="32"/>
        <end position="2051"/>
    </location>
</feature>
<dbReference type="SUPFAM" id="SSF55073">
    <property type="entry name" value="Nucleotide cyclase"/>
    <property type="match status" value="2"/>
</dbReference>
<name>A0AAD3HTS2_9CHLO</name>
<dbReference type="Proteomes" id="UP001054857">
    <property type="component" value="Unassembled WGS sequence"/>
</dbReference>
<evidence type="ECO:0000313" key="4">
    <source>
        <dbReference type="Proteomes" id="UP001054857"/>
    </source>
</evidence>
<dbReference type="PANTHER" id="PTHR43081">
    <property type="entry name" value="ADENYLATE CYCLASE, TERMINAL-DIFFERENTIATION SPECIFIC-RELATED"/>
    <property type="match status" value="1"/>
</dbReference>
<keyword evidence="2" id="KW-0732">Signal</keyword>
<sequence length="2051" mass="212755">MAKLSFQWPAAFYRLVLCSLLLGILPGAANGDTDDSYYDVELGECAFKAFASDSFRCGGAVLRETITRCVVVAENSTPPALRMIAPDVPFAHILVDASLSFTRNAGLPNISWSLPSTLEVAEAMTSDLLGNRIHHAYVLPSNAIGDMTAVFGIAQDLSELTAIDNDLDWLGLLPLYRDVLAVYDGAVRAIPTQGTMAQLYFRRDLLAAEGLQPPRTWAEVVSYATKFNGTDLNDDGVADYGICMWRDTCGGMPIPLVAILASLAQSKGRHSGLFFEPESMRCVVDTVAWDATLRLARTLTSLAAPISAEPPSYTRPCFSHPLFSEGRCAMALALAGQFKSDSWPNNTGSYVRGRIGTSTLPGSEVVLDWQQDTLVQCDPDVCPYATRESVSCSSSSGSDKLLANSSTSQRRRLRAGRRDLLQSDQAAVVNISSGSSSSPPPAVTGAAEAFIWVNRAPYATSGGQSIFISKLKTVPQRLAAYTVAVLMVRDAGNWPLVAGPGTEFGPTRQEHLDAVSKWAEYGYHPQDLAGFLSAARESLASGNVAIDLRAAGFSVLKDLLSDAAMMVVNTSMSIDDVIALTRQQFAERLNNSAEAALLRSSYKASINFRTPKSPPPPYVAPAPASGQSQRNVAIHALAASLAGATTLSVVLVCVVWQLRSTRRLRYRFGRITAPGAGLATTICITDIEGSTRLWETLPGDVMSQAIQLHNQCIRHCATANNGYESAWEGDSVILGFHCAEDAVAFSVCVQERLLWLPWPEQLLEVDECRPMWLAKAPEAAQPPRTAPQSAVRPPSTAEDRRVSWSSTAATQLEPRPTIGAEHVRAAARALLPGFARRARAASALWTGLTSSGAFGGSAPYPSRFSGTAAGPARTEMGLVTRRSSVLGTAAMRFAVGADGGDSGLLPAAKPRLVSRAYQQLAVAIRRRPSRILTATQLGAAGDGSPRARGGSTTSGLESPAEGSCHKSTSPDSPTVHSRPQSHALSFIDASNFGSIGASDPRSEPRRRPSQRYPGHGCGAGLALLVSSLRHKASSLPQGQSDAGETTGSGAAVGQEVLFAGNARSPRSTVRELYCDTCSFSGPDAKAEDSAAEPQMGPAVPSRRSGGGCADDGLTGASASSGLPASSGRRGRSNPCPKQLHDVPSSLAPPDVASVEGAEDEGTSGITSATAASQRPGDTCGSALPRGPTRAARSCPNLIKGHRNAVLTKAASGARLVLCGLRIRIGCHSGVHAAVDVVHNRASARVTYTGVPMAKARAVISAAPGGMVLVSASTHALVTKTAGSQATCVVLPNKYSRNLSGGAPGILFWHAGVHHLDEHLSQPLEVFKVSTPSLAPRWALLQEPGPADKARTVSQGVAAAPVGHVFMSAVAVSGGAAIAAWNIGLWRESTGLLWREAASLCTLHGGFLATTRAGVGAVPSQPNRTGASGGRSVEVLLTAAFPAAAAALRWAASLIAHGLLADWPAALLLHEMAEEQLWLAPMPNRREPRQPPHGMTHESGGAVLGAQSAVGVQHGSVGSVLPPVAGSHQPSLPHLRASRTSSGGQEASAGAAQGFNGDQVTPRLRTRLGSSPALTLLNEVRPQATLRTKPGTDPGEESTLSTLTVDPASGAGAAVGFLPAPEGTWLPADALAKAKSVGPEPAAEAAPLPAEKSVPSTRLQVLLADCASQGRTAPKPPHCSPFAVDSSAEAQKTLQRPPPLAQAVNLGRGARPILANLPLLGSSTVPQIEFLTVSHVSSSRGPLLPMRVPVRDVVCLPGHDARLQQVLSLPSDCSTYGAFPTPSQPPGLESGGNGYNESTQSSIWNGFASIAAPTHDCFGPVVRRPGLAASHGEPGLLPLSDDTASGGVPCAMRALQQPGGASAGSAPGAASEEATPSAAPKSRVPFLLGTAVRPTAVQVPAGNLAGGAVQCNTDQVARLFAARHIQGGTGDGEGGNDVGDGQEEKEAGSPRSTLPTALLDRLIARGLRLRAGVEGGMAYVEVNCVSGDARYGGPAAAGAVALAERAPVSRVLVSPAVMTAVRGDSDGGCSGSALADLHPSVAARISIAARPC</sequence>
<dbReference type="PANTHER" id="PTHR43081:SF1">
    <property type="entry name" value="ADENYLATE CYCLASE, TERMINAL-DIFFERENTIATION SPECIFIC"/>
    <property type="match status" value="1"/>
</dbReference>
<protein>
    <recommendedName>
        <fullName evidence="5">Guanylate cyclase domain-containing protein</fullName>
    </recommendedName>
</protein>
<evidence type="ECO:0000256" key="1">
    <source>
        <dbReference type="SAM" id="MobiDB-lite"/>
    </source>
</evidence>
<feature type="region of interest" description="Disordered" evidence="1">
    <location>
        <begin position="389"/>
        <end position="414"/>
    </location>
</feature>
<evidence type="ECO:0000313" key="3">
    <source>
        <dbReference type="EMBL" id="GFR52863.1"/>
    </source>
</evidence>
<gene>
    <name evidence="3" type="ORF">Agub_g15491</name>
</gene>
<feature type="region of interest" description="Disordered" evidence="1">
    <location>
        <begin position="776"/>
        <end position="817"/>
    </location>
</feature>
<feature type="signal peptide" evidence="2">
    <location>
        <begin position="1"/>
        <end position="31"/>
    </location>
</feature>
<organism evidence="3 4">
    <name type="scientific">Astrephomene gubernaculifera</name>
    <dbReference type="NCBI Taxonomy" id="47775"/>
    <lineage>
        <taxon>Eukaryota</taxon>
        <taxon>Viridiplantae</taxon>
        <taxon>Chlorophyta</taxon>
        <taxon>core chlorophytes</taxon>
        <taxon>Chlorophyceae</taxon>
        <taxon>CS clade</taxon>
        <taxon>Chlamydomonadales</taxon>
        <taxon>Astrephomenaceae</taxon>
        <taxon>Astrephomene</taxon>
    </lineage>
</organism>
<evidence type="ECO:0008006" key="5">
    <source>
        <dbReference type="Google" id="ProtNLM"/>
    </source>
</evidence>
<dbReference type="Gene3D" id="3.30.70.1230">
    <property type="entry name" value="Nucleotide cyclase"/>
    <property type="match status" value="2"/>
</dbReference>
<dbReference type="InterPro" id="IPR029787">
    <property type="entry name" value="Nucleotide_cyclase"/>
</dbReference>
<feature type="compositionally biased region" description="Low complexity" evidence="1">
    <location>
        <begin position="1540"/>
        <end position="1553"/>
    </location>
</feature>
<accession>A0AAD3HTS2</accession>
<comment type="caution">
    <text evidence="3">The sequence shown here is derived from an EMBL/GenBank/DDBJ whole genome shotgun (WGS) entry which is preliminary data.</text>
</comment>
<feature type="region of interest" description="Disordered" evidence="1">
    <location>
        <begin position="1083"/>
        <end position="1194"/>
    </location>
</feature>
<feature type="compositionally biased region" description="Low complexity" evidence="1">
    <location>
        <begin position="389"/>
        <end position="406"/>
    </location>
</feature>
<evidence type="ECO:0000256" key="2">
    <source>
        <dbReference type="SAM" id="SignalP"/>
    </source>
</evidence>
<feature type="compositionally biased region" description="Low complexity" evidence="1">
    <location>
        <begin position="1115"/>
        <end position="1127"/>
    </location>
</feature>
<dbReference type="InterPro" id="IPR050697">
    <property type="entry name" value="Adenylyl/Guanylyl_Cyclase_3/4"/>
</dbReference>
<reference evidence="3 4" key="1">
    <citation type="journal article" date="2021" name="Sci. Rep.">
        <title>Genome sequencing of the multicellular alga Astrephomene provides insights into convergent evolution of germ-soma differentiation.</title>
        <authorList>
            <person name="Yamashita S."/>
            <person name="Yamamoto K."/>
            <person name="Matsuzaki R."/>
            <person name="Suzuki S."/>
            <person name="Yamaguchi H."/>
            <person name="Hirooka S."/>
            <person name="Minakuchi Y."/>
            <person name="Miyagishima S."/>
            <person name="Kawachi M."/>
            <person name="Toyoda A."/>
            <person name="Nozaki H."/>
        </authorList>
    </citation>
    <scope>NUCLEOTIDE SEQUENCE [LARGE SCALE GENOMIC DNA]</scope>
    <source>
        <strain evidence="3 4">NIES-4017</strain>
    </source>
</reference>
<feature type="region of interest" description="Disordered" evidence="1">
    <location>
        <begin position="934"/>
        <end position="1016"/>
    </location>
</feature>
<feature type="region of interest" description="Disordered" evidence="1">
    <location>
        <begin position="1520"/>
        <end position="1562"/>
    </location>
</feature>
<proteinExistence type="predicted"/>
<feature type="compositionally biased region" description="Polar residues" evidence="1">
    <location>
        <begin position="1163"/>
        <end position="1172"/>
    </location>
</feature>
<dbReference type="SUPFAM" id="SSF53850">
    <property type="entry name" value="Periplasmic binding protein-like II"/>
    <property type="match status" value="1"/>
</dbReference>
<feature type="region of interest" description="Disordered" evidence="1">
    <location>
        <begin position="1925"/>
        <end position="1952"/>
    </location>
</feature>
<keyword evidence="4" id="KW-1185">Reference proteome</keyword>